<evidence type="ECO:0000313" key="1">
    <source>
        <dbReference type="EMBL" id="KAK1659431.1"/>
    </source>
</evidence>
<reference evidence="1" key="1">
    <citation type="submission" date="2021-06" db="EMBL/GenBank/DDBJ databases">
        <title>Comparative genomics, transcriptomics and evolutionary studies reveal genomic signatures of adaptation to plant cell wall in hemibiotrophic fungi.</title>
        <authorList>
            <consortium name="DOE Joint Genome Institute"/>
            <person name="Baroncelli R."/>
            <person name="Diaz J.F."/>
            <person name="Benocci T."/>
            <person name="Peng M."/>
            <person name="Battaglia E."/>
            <person name="Haridas S."/>
            <person name="Andreopoulos W."/>
            <person name="Labutti K."/>
            <person name="Pangilinan J."/>
            <person name="Floch G.L."/>
            <person name="Makela M.R."/>
            <person name="Henrissat B."/>
            <person name="Grigoriev I.V."/>
            <person name="Crouch J.A."/>
            <person name="De Vries R.P."/>
            <person name="Sukno S.A."/>
            <person name="Thon M.R."/>
        </authorList>
    </citation>
    <scope>NUCLEOTIDE SEQUENCE</scope>
    <source>
        <strain evidence="1">CBS 193.32</strain>
    </source>
</reference>
<keyword evidence="2" id="KW-1185">Reference proteome</keyword>
<organism evidence="1 2">
    <name type="scientific">Colletotrichum godetiae</name>
    <dbReference type="NCBI Taxonomy" id="1209918"/>
    <lineage>
        <taxon>Eukaryota</taxon>
        <taxon>Fungi</taxon>
        <taxon>Dikarya</taxon>
        <taxon>Ascomycota</taxon>
        <taxon>Pezizomycotina</taxon>
        <taxon>Sordariomycetes</taxon>
        <taxon>Hypocreomycetidae</taxon>
        <taxon>Glomerellales</taxon>
        <taxon>Glomerellaceae</taxon>
        <taxon>Colletotrichum</taxon>
        <taxon>Colletotrichum acutatum species complex</taxon>
    </lineage>
</organism>
<dbReference type="Proteomes" id="UP001224890">
    <property type="component" value="Unassembled WGS sequence"/>
</dbReference>
<evidence type="ECO:0000313" key="2">
    <source>
        <dbReference type="Proteomes" id="UP001224890"/>
    </source>
</evidence>
<accession>A0AAJ0EP86</accession>
<dbReference type="GeneID" id="85460582"/>
<sequence length="66" mass="7492">MHEKETWVASFLKRNIGESSQRWYGGNTTNVIINRNFQSTTFAPSILPILHPFSNVNSRHDSGKAC</sequence>
<protein>
    <submittedName>
        <fullName evidence="1">Uncharacterized protein</fullName>
    </submittedName>
</protein>
<proteinExistence type="predicted"/>
<comment type="caution">
    <text evidence="1">The sequence shown here is derived from an EMBL/GenBank/DDBJ whole genome shotgun (WGS) entry which is preliminary data.</text>
</comment>
<dbReference type="EMBL" id="JAHMHR010000060">
    <property type="protein sequence ID" value="KAK1659431.1"/>
    <property type="molecule type" value="Genomic_DNA"/>
</dbReference>
<dbReference type="RefSeq" id="XP_060424195.1">
    <property type="nucleotide sequence ID" value="XM_060576056.1"/>
</dbReference>
<gene>
    <name evidence="1" type="ORF">BDP55DRAFT_679490</name>
</gene>
<name>A0AAJ0EP86_9PEZI</name>
<dbReference type="AlphaFoldDB" id="A0AAJ0EP86"/>